<proteinExistence type="predicted"/>
<sequence>MIYMSLTENDIDYIATVRNVKQFFKEFQQLRVVSGLSAKIRLRNDGYLEEPNFRSFHLNSQIRHGKQVIIGAQGLVNGFTEVLNGMDELQRLILIRCYIDGKRDMAIALETNYGIAQYKRIKRKSVIELATRVGVVVKKQFDEVS</sequence>
<evidence type="ECO:0000313" key="12">
    <source>
        <dbReference type="EMBL" id="EDP8410960.1"/>
    </source>
</evidence>
<evidence type="ECO:0000313" key="11">
    <source>
        <dbReference type="EMBL" id="ECL0132442.1"/>
    </source>
</evidence>
<organism evidence="11 18">
    <name type="scientific">Listeria monocytogenes</name>
    <dbReference type="NCBI Taxonomy" id="1639"/>
    <lineage>
        <taxon>Bacteria</taxon>
        <taxon>Bacillati</taxon>
        <taxon>Bacillota</taxon>
        <taxon>Bacilli</taxon>
        <taxon>Bacillales</taxon>
        <taxon>Listeriaceae</taxon>
        <taxon>Listeria</taxon>
    </lineage>
</organism>
<evidence type="ECO:0000313" key="9">
    <source>
        <dbReference type="EMBL" id="EAH1616867.1"/>
    </source>
</evidence>
<evidence type="ECO:0000313" key="8">
    <source>
        <dbReference type="EMBL" id="EAH0253839.1"/>
    </source>
</evidence>
<dbReference type="EMBL" id="AABGFX010000022">
    <property type="protein sequence ID" value="EAH3128682.1"/>
    <property type="molecule type" value="Genomic_DNA"/>
</dbReference>
<dbReference type="EMBL" id="AAARIE010000031">
    <property type="protein sequence ID" value="EAE2661423.1"/>
    <property type="molecule type" value="Genomic_DNA"/>
</dbReference>
<dbReference type="Proteomes" id="UP000356407">
    <property type="component" value="Unassembled WGS sequence"/>
</dbReference>
<name>A0A473T8R5_LISMN</name>
<dbReference type="EMBL" id="AABFMV010000022">
    <property type="protein sequence ID" value="EAH1616867.1"/>
    <property type="molecule type" value="Genomic_DNA"/>
</dbReference>
<evidence type="ECO:0000313" key="13">
    <source>
        <dbReference type="Proteomes" id="UP000356407"/>
    </source>
</evidence>
<dbReference type="EMBL" id="AAAJCR010000017">
    <property type="protein sequence ID" value="EAC5950731.1"/>
    <property type="molecule type" value="Genomic_DNA"/>
</dbReference>
<evidence type="ECO:0000313" key="19">
    <source>
        <dbReference type="Proteomes" id="UP000517258"/>
    </source>
</evidence>
<dbReference type="Proteomes" id="UP000378540">
    <property type="component" value="Unassembled WGS sequence"/>
</dbReference>
<evidence type="ECO:0000313" key="16">
    <source>
        <dbReference type="Proteomes" id="UP000413786"/>
    </source>
</evidence>
<dbReference type="EMBL" id="AABEVT010000016">
    <property type="protein sequence ID" value="EAH0253839.1"/>
    <property type="molecule type" value="Genomic_DNA"/>
</dbReference>
<dbReference type="Proteomes" id="UP000529135">
    <property type="component" value="Unassembled WGS sequence"/>
</dbReference>
<evidence type="ECO:0000313" key="17">
    <source>
        <dbReference type="Proteomes" id="UP000470497"/>
    </source>
</evidence>
<dbReference type="Proteomes" id="UP000525068">
    <property type="component" value="Unassembled WGS sequence"/>
</dbReference>
<dbReference type="EMBL" id="AANOZB010000009">
    <property type="protein sequence ID" value="EDP8410960.1"/>
    <property type="molecule type" value="Genomic_DNA"/>
</dbReference>
<reference evidence="11 18" key="2">
    <citation type="submission" date="2019-06" db="EMBL/GenBank/DDBJ databases">
        <authorList>
            <person name="Ashton P.M."/>
            <person name="Dallman T."/>
            <person name="Nair S."/>
            <person name="De Pinna E."/>
            <person name="Peters T."/>
            <person name="Grant K."/>
        </authorList>
    </citation>
    <scope>NUCLEOTIDE SEQUENCE [LARGE SCALE GENOMIC DNA]</scope>
    <source>
        <strain evidence="8 23">406731</strain>
        <strain evidence="6 22">429821</strain>
        <strain evidence="9 20">562417</strain>
        <strain evidence="10 21">562428</strain>
        <strain evidence="7 19">563356</strain>
        <strain evidence="2 16">688377</strain>
        <strain evidence="11 18">760311</strain>
        <strain evidence="12 17">883775</strain>
        <strain evidence="5">RL15000161</strain>
    </source>
</reference>
<dbReference type="Proteomes" id="UP000478945">
    <property type="component" value="Unassembled WGS sequence"/>
</dbReference>
<dbReference type="Proteomes" id="UP000566597">
    <property type="component" value="Unassembled WGS sequence"/>
</dbReference>
<dbReference type="EMBL" id="AAAIJX010000019">
    <property type="protein sequence ID" value="EAC4484254.1"/>
    <property type="molecule type" value="Genomic_DNA"/>
</dbReference>
<dbReference type="Proteomes" id="UP000470497">
    <property type="component" value="Unassembled WGS sequence"/>
</dbReference>
<evidence type="ECO:0000313" key="7">
    <source>
        <dbReference type="EMBL" id="EAH0219698.1"/>
    </source>
</evidence>
<dbReference type="Proteomes" id="UP000548826">
    <property type="component" value="Unassembled WGS sequence"/>
</dbReference>
<dbReference type="Proteomes" id="UP000413786">
    <property type="component" value="Unassembled WGS sequence"/>
</dbReference>
<evidence type="ECO:0000313" key="10">
    <source>
        <dbReference type="EMBL" id="EAH3128682.1"/>
    </source>
</evidence>
<evidence type="ECO:0000313" key="15">
    <source>
        <dbReference type="Proteomes" id="UP000378540"/>
    </source>
</evidence>
<evidence type="ECO:0000313" key="2">
    <source>
        <dbReference type="EMBL" id="EAC4484254.1"/>
    </source>
</evidence>
<dbReference type="EMBL" id="AAJEKY010000019">
    <property type="protein sequence ID" value="ECL0132442.1"/>
    <property type="molecule type" value="Genomic_DNA"/>
</dbReference>
<dbReference type="InterPro" id="IPR006524">
    <property type="entry name" value="ArpU-like"/>
</dbReference>
<comment type="caution">
    <text evidence="11">The sequence shown here is derived from an EMBL/GenBank/DDBJ whole genome shotgun (WGS) entry which is preliminary data.</text>
</comment>
<dbReference type="Proteomes" id="UP000383365">
    <property type="component" value="Unassembled WGS sequence"/>
</dbReference>
<evidence type="ECO:0000313" key="6">
    <source>
        <dbReference type="EMBL" id="EAG9858463.1"/>
    </source>
</evidence>
<dbReference type="EMBL" id="AABEVI010000019">
    <property type="protein sequence ID" value="EAH0219698.1"/>
    <property type="molecule type" value="Genomic_DNA"/>
</dbReference>
<evidence type="ECO:0000313" key="18">
    <source>
        <dbReference type="Proteomes" id="UP000478945"/>
    </source>
</evidence>
<protein>
    <recommendedName>
        <fullName evidence="24">Transcriptional regulator</fullName>
    </recommendedName>
</protein>
<dbReference type="NCBIfam" id="TIGR01637">
    <property type="entry name" value="phage_arpU"/>
    <property type="match status" value="1"/>
</dbReference>
<evidence type="ECO:0000313" key="23">
    <source>
        <dbReference type="Proteomes" id="UP000566597"/>
    </source>
</evidence>
<dbReference type="EMBL" id="AAAICE010000012">
    <property type="protein sequence ID" value="EAC3883123.1"/>
    <property type="molecule type" value="Genomic_DNA"/>
</dbReference>
<accession>A0A473T8R5</accession>
<evidence type="ECO:0000313" key="4">
    <source>
        <dbReference type="EMBL" id="EAD8147574.1"/>
    </source>
</evidence>
<evidence type="ECO:0000313" key="21">
    <source>
        <dbReference type="Proteomes" id="UP000529135"/>
    </source>
</evidence>
<dbReference type="Proteomes" id="UP000371553">
    <property type="component" value="Unassembled WGS sequence"/>
</dbReference>
<evidence type="ECO:0000313" key="3">
    <source>
        <dbReference type="EMBL" id="EAC5950731.1"/>
    </source>
</evidence>
<gene>
    <name evidence="3" type="ORF">AP104_15315</name>
    <name evidence="1" type="ORF">B4X68_14010</name>
    <name evidence="4" type="ORF">CD20_16110</name>
    <name evidence="9" type="ORF">D4271_15775</name>
    <name evidence="6" type="ORF">D4C60_15785</name>
    <name evidence="7" type="ORF">D4D89_15370</name>
    <name evidence="8" type="ORF">D4U23_15775</name>
    <name evidence="10" type="ORF">D5M70_15350</name>
    <name evidence="2" type="ORF">E0I39_15280</name>
    <name evidence="5" type="ORF">E1V33_14775</name>
    <name evidence="11" type="ORF">FJU19_15200</name>
    <name evidence="12" type="ORF">G3R95_002532</name>
</gene>
<dbReference type="Proteomes" id="UP000517258">
    <property type="component" value="Unassembled WGS sequence"/>
</dbReference>
<dbReference type="AlphaFoldDB" id="A0A473T8R5"/>
<evidence type="ECO:0000313" key="14">
    <source>
        <dbReference type="Proteomes" id="UP000371553"/>
    </source>
</evidence>
<dbReference type="EMBL" id="AAAPCR010000025">
    <property type="protein sequence ID" value="EAD8147574.1"/>
    <property type="molecule type" value="Genomic_DNA"/>
</dbReference>
<dbReference type="EMBL" id="AABEQV010000017">
    <property type="protein sequence ID" value="EAG9858463.1"/>
    <property type="molecule type" value="Genomic_DNA"/>
</dbReference>
<evidence type="ECO:0000313" key="1">
    <source>
        <dbReference type="EMBL" id="EAC3883123.1"/>
    </source>
</evidence>
<evidence type="ECO:0000313" key="5">
    <source>
        <dbReference type="EMBL" id="EAE2661423.1"/>
    </source>
</evidence>
<evidence type="ECO:0008006" key="24">
    <source>
        <dbReference type="Google" id="ProtNLM"/>
    </source>
</evidence>
<evidence type="ECO:0000313" key="22">
    <source>
        <dbReference type="Proteomes" id="UP000548826"/>
    </source>
</evidence>
<evidence type="ECO:0000313" key="20">
    <source>
        <dbReference type="Proteomes" id="UP000525068"/>
    </source>
</evidence>
<reference evidence="14 15" key="1">
    <citation type="submission" date="2018-06" db="EMBL/GenBank/DDBJ databases">
        <authorList>
            <consortium name="GenomeTrakr: Next Generation Sequencing Network for Food Pathogen Tracability"/>
        </authorList>
    </citation>
    <scope>NUCLEOTIDE SEQUENCE [LARGE SCALE GENOMIC DNA]</scope>
    <source>
        <strain evidence="1 13">CFSAN060999</strain>
        <strain evidence="3 15">FDA00009539</strain>
        <strain evidence="4 14">NYAG13B12507-5</strain>
    </source>
</reference>